<dbReference type="Proteomes" id="UP001458880">
    <property type="component" value="Unassembled WGS sequence"/>
</dbReference>
<comment type="caution">
    <text evidence="2">The sequence shown here is derived from an EMBL/GenBank/DDBJ whole genome shotgun (WGS) entry which is preliminary data.</text>
</comment>
<reference evidence="2 3" key="1">
    <citation type="journal article" date="2024" name="BMC Genomics">
        <title>De novo assembly and annotation of Popillia japonica's genome with initial clues to its potential as an invasive pest.</title>
        <authorList>
            <person name="Cucini C."/>
            <person name="Boschi S."/>
            <person name="Funari R."/>
            <person name="Cardaioli E."/>
            <person name="Iannotti N."/>
            <person name="Marturano G."/>
            <person name="Paoli F."/>
            <person name="Bruttini M."/>
            <person name="Carapelli A."/>
            <person name="Frati F."/>
            <person name="Nardi F."/>
        </authorList>
    </citation>
    <scope>NUCLEOTIDE SEQUENCE [LARGE SCALE GENOMIC DNA]</scope>
    <source>
        <strain evidence="2">DMR45628</strain>
    </source>
</reference>
<proteinExistence type="predicted"/>
<evidence type="ECO:0000313" key="3">
    <source>
        <dbReference type="Proteomes" id="UP001458880"/>
    </source>
</evidence>
<keyword evidence="3" id="KW-1185">Reference proteome</keyword>
<dbReference type="EMBL" id="JASPKY010000287">
    <property type="protein sequence ID" value="KAK9710871.1"/>
    <property type="molecule type" value="Genomic_DNA"/>
</dbReference>
<name>A0AAW1K0E0_POPJA</name>
<feature type="region of interest" description="Disordered" evidence="1">
    <location>
        <begin position="25"/>
        <end position="55"/>
    </location>
</feature>
<feature type="compositionally biased region" description="Acidic residues" evidence="1">
    <location>
        <begin position="147"/>
        <end position="157"/>
    </location>
</feature>
<sequence length="171" mass="19358">MTKGGSTKGLHKLFAIHTNKNIKDKNTKISESHQTEIISDEERNEDGPSTSSKQRKITDFFLSEDGTVEKLENSLDTVIARMAAVDGFPFRVFITSIDLRKGLEARGLKTFPFHLLQYRKRISGNDYEHEQADADDNETDEVKENDETGSLDVVDDSEEEIELTMESCKNI</sequence>
<feature type="region of interest" description="Disordered" evidence="1">
    <location>
        <begin position="126"/>
        <end position="157"/>
    </location>
</feature>
<protein>
    <submittedName>
        <fullName evidence="2">Uncharacterized protein</fullName>
    </submittedName>
</protein>
<organism evidence="2 3">
    <name type="scientific">Popillia japonica</name>
    <name type="common">Japanese beetle</name>
    <dbReference type="NCBI Taxonomy" id="7064"/>
    <lineage>
        <taxon>Eukaryota</taxon>
        <taxon>Metazoa</taxon>
        <taxon>Ecdysozoa</taxon>
        <taxon>Arthropoda</taxon>
        <taxon>Hexapoda</taxon>
        <taxon>Insecta</taxon>
        <taxon>Pterygota</taxon>
        <taxon>Neoptera</taxon>
        <taxon>Endopterygota</taxon>
        <taxon>Coleoptera</taxon>
        <taxon>Polyphaga</taxon>
        <taxon>Scarabaeiformia</taxon>
        <taxon>Scarabaeidae</taxon>
        <taxon>Rutelinae</taxon>
        <taxon>Popillia</taxon>
    </lineage>
</organism>
<evidence type="ECO:0000313" key="2">
    <source>
        <dbReference type="EMBL" id="KAK9710871.1"/>
    </source>
</evidence>
<accession>A0AAW1K0E0</accession>
<evidence type="ECO:0000256" key="1">
    <source>
        <dbReference type="SAM" id="MobiDB-lite"/>
    </source>
</evidence>
<dbReference type="AlphaFoldDB" id="A0AAW1K0E0"/>
<feature type="compositionally biased region" description="Basic and acidic residues" evidence="1">
    <location>
        <begin position="25"/>
        <end position="34"/>
    </location>
</feature>
<gene>
    <name evidence="2" type="ORF">QE152_g25785</name>
</gene>